<dbReference type="AlphaFoldDB" id="A0A6P6Y3Y9"/>
<evidence type="ECO:0000256" key="10">
    <source>
        <dbReference type="ARBA" id="ARBA00023027"/>
    </source>
</evidence>
<evidence type="ECO:0000256" key="8">
    <source>
        <dbReference type="ARBA" id="ARBA00022990"/>
    </source>
</evidence>
<comment type="pathway">
    <text evidence="1 13">Amino-acid biosynthesis; L-serine biosynthesis; L-serine from 3-phospho-D-glycerate: step 1/3.</text>
</comment>
<dbReference type="PANTHER" id="PTHR42938">
    <property type="entry name" value="FORMATE DEHYDROGENASE 1"/>
    <property type="match status" value="1"/>
</dbReference>
<accession>A0A6P6Y3Y9</accession>
<evidence type="ECO:0000256" key="3">
    <source>
        <dbReference type="ARBA" id="ARBA00011881"/>
    </source>
</evidence>
<dbReference type="Proteomes" id="UP000515146">
    <property type="component" value="Unplaced"/>
</dbReference>
<dbReference type="InterPro" id="IPR006140">
    <property type="entry name" value="D-isomer_DH_NAD-bd"/>
</dbReference>
<dbReference type="InterPro" id="IPR036291">
    <property type="entry name" value="NAD(P)-bd_dom_sf"/>
</dbReference>
<proteinExistence type="inferred from homology"/>
<dbReference type="OrthoDB" id="1621027at2759"/>
<keyword evidence="7 13" id="KW-0028">Amino-acid biosynthesis</keyword>
<dbReference type="OMA" id="CKEVKKY"/>
<evidence type="ECO:0000256" key="11">
    <source>
        <dbReference type="ARBA" id="ARBA00023299"/>
    </source>
</evidence>
<comment type="catalytic activity">
    <reaction evidence="12 13">
        <text>(2R)-3-phosphoglycerate + NAD(+) = 3-phosphooxypyruvate + NADH + H(+)</text>
        <dbReference type="Rhea" id="RHEA:12641"/>
        <dbReference type="ChEBI" id="CHEBI:15378"/>
        <dbReference type="ChEBI" id="CHEBI:18110"/>
        <dbReference type="ChEBI" id="CHEBI:57540"/>
        <dbReference type="ChEBI" id="CHEBI:57945"/>
        <dbReference type="ChEBI" id="CHEBI:58272"/>
        <dbReference type="EC" id="1.1.1.95"/>
    </reaction>
</comment>
<dbReference type="RefSeq" id="XP_027199975.1">
    <property type="nucleotide sequence ID" value="XM_027344174.1"/>
</dbReference>
<dbReference type="UniPathway" id="UPA00135">
    <property type="reaction ID" value="UER00196"/>
</dbReference>
<dbReference type="SUPFAM" id="SSF143548">
    <property type="entry name" value="Serine metabolism enzymes domain"/>
    <property type="match status" value="1"/>
</dbReference>
<dbReference type="InterPro" id="IPR006236">
    <property type="entry name" value="PGDH"/>
</dbReference>
<dbReference type="SUPFAM" id="SSF51735">
    <property type="entry name" value="NAD(P)-binding Rossmann-fold domains"/>
    <property type="match status" value="1"/>
</dbReference>
<dbReference type="PANTHER" id="PTHR42938:SF22">
    <property type="entry name" value="D-3-PHOSPHOGLYCERATE DEHYDROGENASE"/>
    <property type="match status" value="1"/>
</dbReference>
<dbReference type="Gene3D" id="3.30.1330.90">
    <property type="entry name" value="D-3-phosphoglycerate dehydrogenase, domain 3"/>
    <property type="match status" value="1"/>
</dbReference>
<dbReference type="PROSITE" id="PS00670">
    <property type="entry name" value="D_2_HYDROXYACID_DH_2"/>
    <property type="match status" value="1"/>
</dbReference>
<sequence length="521" mass="57313">MKIQIEKVLISDPIDPAAIQILRERNIHCEVATGLSPNELINIIKDYDALIVRSGTQVTKDVIDAGKNLKLIGRAGVGVDNIDCRAATRAGIIVINAPAGNTISAVELTCSMILSTARLVPQACQSLKSGKWDRKTFMGNEIKDKTLAIIGLGRIGREVAHRMQSFGMKTIGFDPLVSVEQAKEFGVESLSLNEIWPQADFITVHTPLIPQTKNMINTETLQKCKKGVRIINVARGGIIDENDLLMALKSGHCSGAGLDVYMEEPPKNRELIEHPLVVCTPHLGASTKEAQNNVAKEIALQFLDIMDGKSVAGVVNAPLLSEMLKHQNLLWTRLGRNLGMLAAMDSPSSSSLKLFINGNEARKVAKLIRETVLVGFLRIKTGKEVKLISASDLAADMNIDLKLELPESSGHCCFSKICLKTDSGNEYMGIPQGRRSYLIEMNGHQFEPVISMESHLTFFQLKNSSDYELLIQSLSNQMMMMIKSITKSVDNLLIAIHSTESLQSLPKENQDYIKVIRLNFS</sequence>
<evidence type="ECO:0000256" key="6">
    <source>
        <dbReference type="ARBA" id="ARBA00022553"/>
    </source>
</evidence>
<evidence type="ECO:0000256" key="2">
    <source>
        <dbReference type="ARBA" id="ARBA00005854"/>
    </source>
</evidence>
<dbReference type="InParanoid" id="A0A6P6Y3Y9"/>
<keyword evidence="16" id="KW-1185">Reference proteome</keyword>
<evidence type="ECO:0000256" key="4">
    <source>
        <dbReference type="ARBA" id="ARBA00013143"/>
    </source>
</evidence>
<dbReference type="GO" id="GO:0004617">
    <property type="term" value="F:phosphoglycerate dehydrogenase activity"/>
    <property type="evidence" value="ECO:0007669"/>
    <property type="project" value="UniProtKB-EC"/>
</dbReference>
<evidence type="ECO:0000256" key="7">
    <source>
        <dbReference type="ARBA" id="ARBA00022605"/>
    </source>
</evidence>
<dbReference type="CDD" id="cd12173">
    <property type="entry name" value="PGDH_4"/>
    <property type="match status" value="1"/>
</dbReference>
<dbReference type="Pfam" id="PF02826">
    <property type="entry name" value="2-Hacid_dh_C"/>
    <property type="match status" value="1"/>
</dbReference>
<dbReference type="SUPFAM" id="SSF52283">
    <property type="entry name" value="Formate/glycerate dehydrogenase catalytic domain-like"/>
    <property type="match status" value="1"/>
</dbReference>
<keyword evidence="9 13" id="KW-0560">Oxidoreductase</keyword>
<evidence type="ECO:0000256" key="13">
    <source>
        <dbReference type="RuleBase" id="RU363003"/>
    </source>
</evidence>
<dbReference type="FunCoup" id="A0A6P6Y3Y9">
    <property type="interactions" value="514"/>
</dbReference>
<feature type="domain" description="D-isomer specific 2-hydroxyacid dehydrogenase NAD-binding" evidence="15">
    <location>
        <begin position="111"/>
        <end position="284"/>
    </location>
</feature>
<dbReference type="FunFam" id="3.40.50.720:FF:000021">
    <property type="entry name" value="D-3-phosphoglycerate dehydrogenase"/>
    <property type="match status" value="1"/>
</dbReference>
<feature type="domain" description="D-isomer specific 2-hydroxyacid dehydrogenase catalytic" evidence="14">
    <location>
        <begin position="8"/>
        <end position="316"/>
    </location>
</feature>
<dbReference type="NCBIfam" id="TIGR01327">
    <property type="entry name" value="PGDH"/>
    <property type="match status" value="1"/>
</dbReference>
<dbReference type="InterPro" id="IPR006139">
    <property type="entry name" value="D-isomer_2_OHA_DH_cat_dom"/>
</dbReference>
<evidence type="ECO:0000313" key="16">
    <source>
        <dbReference type="Proteomes" id="UP000515146"/>
    </source>
</evidence>
<evidence type="ECO:0000259" key="15">
    <source>
        <dbReference type="Pfam" id="PF02826"/>
    </source>
</evidence>
<keyword evidence="10 13" id="KW-0520">NAD</keyword>
<dbReference type="PROSITE" id="PS00671">
    <property type="entry name" value="D_2_HYDROXYACID_DH_3"/>
    <property type="match status" value="1"/>
</dbReference>
<dbReference type="Pfam" id="PF00389">
    <property type="entry name" value="2-Hacid_dh"/>
    <property type="match status" value="1"/>
</dbReference>
<comment type="subunit">
    <text evidence="3">Homotetramer.</text>
</comment>
<dbReference type="Gene3D" id="3.40.50.720">
    <property type="entry name" value="NAD(P)-binding Rossmann-like Domain"/>
    <property type="match status" value="2"/>
</dbReference>
<gene>
    <name evidence="17" type="primary">LOC113794087</name>
</gene>
<reference evidence="17" key="1">
    <citation type="submission" date="2025-08" db="UniProtKB">
        <authorList>
            <consortium name="RefSeq"/>
        </authorList>
    </citation>
    <scope>IDENTIFICATION</scope>
    <source>
        <strain evidence="17">Airmid</strain>
    </source>
</reference>
<evidence type="ECO:0000256" key="1">
    <source>
        <dbReference type="ARBA" id="ARBA00005216"/>
    </source>
</evidence>
<name>A0A6P6Y3Y9_DERPT</name>
<dbReference type="InterPro" id="IPR029753">
    <property type="entry name" value="D-isomer_DH_CS"/>
</dbReference>
<dbReference type="GO" id="GO:0006564">
    <property type="term" value="P:L-serine biosynthetic process"/>
    <property type="evidence" value="ECO:0007669"/>
    <property type="project" value="UniProtKB-KW"/>
</dbReference>
<dbReference type="GO" id="GO:0051287">
    <property type="term" value="F:NAD binding"/>
    <property type="evidence" value="ECO:0007669"/>
    <property type="project" value="UniProtKB-UniRule"/>
</dbReference>
<dbReference type="FunFam" id="3.40.50.720:FF:000616">
    <property type="entry name" value="D-3-phosphoglycerate dehydrogenase 2 chloroplastic"/>
    <property type="match status" value="1"/>
</dbReference>
<dbReference type="EC" id="1.1.1.95" evidence="4 13"/>
<dbReference type="InterPro" id="IPR029752">
    <property type="entry name" value="D-isomer_DH_CS1"/>
</dbReference>
<keyword evidence="11 13" id="KW-0718">Serine biosynthesis</keyword>
<evidence type="ECO:0000313" key="17">
    <source>
        <dbReference type="RefSeq" id="XP_027199975.1"/>
    </source>
</evidence>
<protein>
    <recommendedName>
        <fullName evidence="5 13">D-3-phosphoglycerate dehydrogenase</fullName>
        <ecNumber evidence="4 13">1.1.1.95</ecNumber>
    </recommendedName>
</protein>
<evidence type="ECO:0000256" key="5">
    <source>
        <dbReference type="ARBA" id="ARBA00021582"/>
    </source>
</evidence>
<dbReference type="KEGG" id="dpte:113794087"/>
<comment type="similarity">
    <text evidence="2 13">Belongs to the D-isomer specific 2-hydroxyacid dehydrogenase family.</text>
</comment>
<keyword evidence="8" id="KW-0007">Acetylation</keyword>
<evidence type="ECO:0000259" key="14">
    <source>
        <dbReference type="Pfam" id="PF00389"/>
    </source>
</evidence>
<dbReference type="PROSITE" id="PS00065">
    <property type="entry name" value="D_2_HYDROXYACID_DH_1"/>
    <property type="match status" value="1"/>
</dbReference>
<organism evidence="16 17">
    <name type="scientific">Dermatophagoides pteronyssinus</name>
    <name type="common">European house dust mite</name>
    <dbReference type="NCBI Taxonomy" id="6956"/>
    <lineage>
        <taxon>Eukaryota</taxon>
        <taxon>Metazoa</taxon>
        <taxon>Ecdysozoa</taxon>
        <taxon>Arthropoda</taxon>
        <taxon>Chelicerata</taxon>
        <taxon>Arachnida</taxon>
        <taxon>Acari</taxon>
        <taxon>Acariformes</taxon>
        <taxon>Sarcoptiformes</taxon>
        <taxon>Astigmata</taxon>
        <taxon>Psoroptidia</taxon>
        <taxon>Analgoidea</taxon>
        <taxon>Pyroglyphidae</taxon>
        <taxon>Dermatophagoidinae</taxon>
        <taxon>Dermatophagoides</taxon>
    </lineage>
</organism>
<evidence type="ECO:0000256" key="12">
    <source>
        <dbReference type="ARBA" id="ARBA00048731"/>
    </source>
</evidence>
<dbReference type="InterPro" id="IPR029009">
    <property type="entry name" value="ASB_dom_sf"/>
</dbReference>
<keyword evidence="6" id="KW-0597">Phosphoprotein</keyword>
<evidence type="ECO:0000256" key="9">
    <source>
        <dbReference type="ARBA" id="ARBA00023002"/>
    </source>
</evidence>